<name>A0AAV8X741_9CUCU</name>
<comment type="caution">
    <text evidence="1">The sequence shown here is derived from an EMBL/GenBank/DDBJ whole genome shotgun (WGS) entry which is preliminary data.</text>
</comment>
<sequence length="192" mass="21672">MNVSVKHLGLCISTGCNIGIRSNQSNKKSGGLDLEFSVVKVIHFHGQSTDDENAHANIGVLARQMRWCSVVHKPRFLLMRVVHLLRARLNDVEDRLSLRGLLHFTKHLAFLQDKIGVLKIRPTYSALPLAGKKYKHRSKCGVLPQELEDFHKWRSANLGSFPTFRFQCILVHIHVPSSPDDANRAGLHTIKT</sequence>
<organism evidence="1 2">
    <name type="scientific">Aromia moschata</name>
    <dbReference type="NCBI Taxonomy" id="1265417"/>
    <lineage>
        <taxon>Eukaryota</taxon>
        <taxon>Metazoa</taxon>
        <taxon>Ecdysozoa</taxon>
        <taxon>Arthropoda</taxon>
        <taxon>Hexapoda</taxon>
        <taxon>Insecta</taxon>
        <taxon>Pterygota</taxon>
        <taxon>Neoptera</taxon>
        <taxon>Endopterygota</taxon>
        <taxon>Coleoptera</taxon>
        <taxon>Polyphaga</taxon>
        <taxon>Cucujiformia</taxon>
        <taxon>Chrysomeloidea</taxon>
        <taxon>Cerambycidae</taxon>
        <taxon>Cerambycinae</taxon>
        <taxon>Callichromatini</taxon>
        <taxon>Aromia</taxon>
    </lineage>
</organism>
<dbReference type="Proteomes" id="UP001162162">
    <property type="component" value="Unassembled WGS sequence"/>
</dbReference>
<evidence type="ECO:0000313" key="1">
    <source>
        <dbReference type="EMBL" id="KAJ8934259.1"/>
    </source>
</evidence>
<proteinExistence type="predicted"/>
<evidence type="ECO:0000313" key="2">
    <source>
        <dbReference type="Proteomes" id="UP001162162"/>
    </source>
</evidence>
<keyword evidence="2" id="KW-1185">Reference proteome</keyword>
<gene>
    <name evidence="1" type="ORF">NQ318_013381</name>
</gene>
<protein>
    <submittedName>
        <fullName evidence="1">Uncharacterized protein</fullName>
    </submittedName>
</protein>
<dbReference type="EMBL" id="JAPWTK010001071">
    <property type="protein sequence ID" value="KAJ8934259.1"/>
    <property type="molecule type" value="Genomic_DNA"/>
</dbReference>
<dbReference type="AlphaFoldDB" id="A0AAV8X741"/>
<accession>A0AAV8X741</accession>
<reference evidence="1" key="1">
    <citation type="journal article" date="2023" name="Insect Mol. Biol.">
        <title>Genome sequencing provides insights into the evolution of gene families encoding plant cell wall-degrading enzymes in longhorned beetles.</title>
        <authorList>
            <person name="Shin N.R."/>
            <person name="Okamura Y."/>
            <person name="Kirsch R."/>
            <person name="Pauchet Y."/>
        </authorList>
    </citation>
    <scope>NUCLEOTIDE SEQUENCE</scope>
    <source>
        <strain evidence="1">AMC_N1</strain>
    </source>
</reference>